<sequence length="664" mass="73229">MTVRNLVCLCLTYRLAHAHPVCVIGGGHAGCEAATGAARTGARTVLLTQRLDTIGELSCNPSIGGVGKGTLVREVDALDGVMGRVADKAGIQFRMLNASKGAAVWGQRAQVDRKLYKQHMQDVMFNYPSLDIHAGSVFDLVFEHDSPDPSGSPLRWGKVAGVRLENGDVIKCSQVVICTGTFLGGEIHIGMKRFPAGRMNEAPSVGLSASLKAAGFQLGRLQTGTPARLDRNTIDFGKMETHAGDAEPVPFSFLNREVDNKDNQILCYQTYTTPETHRLIKDSMQFSVHIQETRKGPRYCPSLEAKITRFADKDSHKIWLEPEGYDSDLIYPNGLSCSMPEELQEPMMRTIPGMESVKMVKPAYGVEYDHVDSRELTETLETKRIQGLFLAGQINGTTGYEEAAAQGCIAGINAGLRAQGREGLVLTRADGFVGVMIDDLIRKGAEEPYRMFTSRSEYRMTLRSDNADLRLTELGRTAGIVSDARWAAFERDKAELARIREVMEAYVLSPLLWREHGFIINNDGIKRSAFEMLRGPLVEVHHIGRVVPGLQDAPRWALTRVGVDGKYAPMMYRQQADVLAFLSDEQRLLPPDLDYSAIRGISEEIKERLERVRPSSLGAAKRVEGMTPSSYLYLARHTQRKSAQGSLEEGSELDVAAMPAVLRA</sequence>
<gene>
    <name evidence="9" type="ORF">CONPUDRAFT_128710</name>
</gene>
<evidence type="ECO:0000259" key="8">
    <source>
        <dbReference type="SMART" id="SM01228"/>
    </source>
</evidence>
<dbReference type="InterPro" id="IPR026904">
    <property type="entry name" value="MnmG_C"/>
</dbReference>
<dbReference type="GO" id="GO:0050660">
    <property type="term" value="F:flavin adenine dinucleotide binding"/>
    <property type="evidence" value="ECO:0007669"/>
    <property type="project" value="InterPro"/>
</dbReference>
<dbReference type="GeneID" id="19200138"/>
<evidence type="ECO:0000256" key="1">
    <source>
        <dbReference type="ARBA" id="ARBA00001974"/>
    </source>
</evidence>
<comment type="similarity">
    <text evidence="2">Belongs to the MnmG family.</text>
</comment>
<evidence type="ECO:0000313" key="10">
    <source>
        <dbReference type="Proteomes" id="UP000053558"/>
    </source>
</evidence>
<dbReference type="RefSeq" id="XP_007772106.1">
    <property type="nucleotide sequence ID" value="XM_007773916.1"/>
</dbReference>
<evidence type="ECO:0000256" key="3">
    <source>
        <dbReference type="ARBA" id="ARBA00022630"/>
    </source>
</evidence>
<comment type="caution">
    <text evidence="9">The sequence shown here is derived from an EMBL/GenBank/DDBJ whole genome shotgun (WGS) entry which is preliminary data.</text>
</comment>
<dbReference type="FunFam" id="3.50.50.60:FF:000145">
    <property type="entry name" value="tRNA uridine 5-carboxymethylaminomethyl modification enzyme"/>
    <property type="match status" value="1"/>
</dbReference>
<dbReference type="GO" id="GO:0070899">
    <property type="term" value="P:mitochondrial tRNA wobble uridine modification"/>
    <property type="evidence" value="ECO:0007669"/>
    <property type="project" value="UniProtKB-ARBA"/>
</dbReference>
<protein>
    <submittedName>
        <fullName evidence="9">GIDA-domain-containing protein</fullName>
    </submittedName>
</protein>
<dbReference type="Pfam" id="PF21680">
    <property type="entry name" value="GIDA_C_1st"/>
    <property type="match status" value="1"/>
</dbReference>
<reference evidence="10" key="1">
    <citation type="journal article" date="2012" name="Science">
        <title>The Paleozoic origin of enzymatic lignin decomposition reconstructed from 31 fungal genomes.</title>
        <authorList>
            <person name="Floudas D."/>
            <person name="Binder M."/>
            <person name="Riley R."/>
            <person name="Barry K."/>
            <person name="Blanchette R.A."/>
            <person name="Henrissat B."/>
            <person name="Martinez A.T."/>
            <person name="Otillar R."/>
            <person name="Spatafora J.W."/>
            <person name="Yadav J.S."/>
            <person name="Aerts A."/>
            <person name="Benoit I."/>
            <person name="Boyd A."/>
            <person name="Carlson A."/>
            <person name="Copeland A."/>
            <person name="Coutinho P.M."/>
            <person name="de Vries R.P."/>
            <person name="Ferreira P."/>
            <person name="Findley K."/>
            <person name="Foster B."/>
            <person name="Gaskell J."/>
            <person name="Glotzer D."/>
            <person name="Gorecki P."/>
            <person name="Heitman J."/>
            <person name="Hesse C."/>
            <person name="Hori C."/>
            <person name="Igarashi K."/>
            <person name="Jurgens J.A."/>
            <person name="Kallen N."/>
            <person name="Kersten P."/>
            <person name="Kohler A."/>
            <person name="Kuees U."/>
            <person name="Kumar T.K.A."/>
            <person name="Kuo A."/>
            <person name="LaButti K."/>
            <person name="Larrondo L.F."/>
            <person name="Lindquist E."/>
            <person name="Ling A."/>
            <person name="Lombard V."/>
            <person name="Lucas S."/>
            <person name="Lundell T."/>
            <person name="Martin R."/>
            <person name="McLaughlin D.J."/>
            <person name="Morgenstern I."/>
            <person name="Morin E."/>
            <person name="Murat C."/>
            <person name="Nagy L.G."/>
            <person name="Nolan M."/>
            <person name="Ohm R.A."/>
            <person name="Patyshakuliyeva A."/>
            <person name="Rokas A."/>
            <person name="Ruiz-Duenas F.J."/>
            <person name="Sabat G."/>
            <person name="Salamov A."/>
            <person name="Samejima M."/>
            <person name="Schmutz J."/>
            <person name="Slot J.C."/>
            <person name="St John F."/>
            <person name="Stenlid J."/>
            <person name="Sun H."/>
            <person name="Sun S."/>
            <person name="Syed K."/>
            <person name="Tsang A."/>
            <person name="Wiebenga A."/>
            <person name="Young D."/>
            <person name="Pisabarro A."/>
            <person name="Eastwood D.C."/>
            <person name="Martin F."/>
            <person name="Cullen D."/>
            <person name="Grigoriev I.V."/>
            <person name="Hibbett D.S."/>
        </authorList>
    </citation>
    <scope>NUCLEOTIDE SEQUENCE [LARGE SCALE GENOMIC DNA]</scope>
    <source>
        <strain evidence="10">RWD-64-598 SS2</strain>
    </source>
</reference>
<evidence type="ECO:0000256" key="6">
    <source>
        <dbReference type="ARBA" id="ARBA00054993"/>
    </source>
</evidence>
<keyword evidence="7" id="KW-0732">Signal</keyword>
<dbReference type="HAMAP" id="MF_00129">
    <property type="entry name" value="MnmG_GidA"/>
    <property type="match status" value="1"/>
</dbReference>
<evidence type="ECO:0000256" key="7">
    <source>
        <dbReference type="SAM" id="SignalP"/>
    </source>
</evidence>
<dbReference type="NCBIfam" id="TIGR00136">
    <property type="entry name" value="mnmG_gidA"/>
    <property type="match status" value="1"/>
</dbReference>
<comment type="function">
    <text evidence="6">Component of the MSS1-MTO1 complex that catalyzes the 5-carboxymethylaminomethyluridine (cmnm(5)U) modification at the 34th wobble position (U34) of mitochondrial tRNAs.</text>
</comment>
<dbReference type="InterPro" id="IPR047001">
    <property type="entry name" value="MnmG_C_subdom"/>
</dbReference>
<dbReference type="KEGG" id="cput:CONPUDRAFT_128710"/>
<keyword evidence="5" id="KW-0274">FAD</keyword>
<dbReference type="FunFam" id="3.50.50.60:FF:000002">
    <property type="entry name" value="tRNA uridine 5-carboxymethylaminomethyl modification enzyme MnmG"/>
    <property type="match status" value="1"/>
</dbReference>
<dbReference type="OMA" id="CNPAMGG"/>
<accession>A0A5M3MER1</accession>
<dbReference type="PANTHER" id="PTHR11806:SF0">
    <property type="entry name" value="PROTEIN MTO1 HOMOLOG, MITOCHONDRIAL"/>
    <property type="match status" value="1"/>
</dbReference>
<dbReference type="SUPFAM" id="SSF51905">
    <property type="entry name" value="FAD/NAD(P)-binding domain"/>
    <property type="match status" value="1"/>
</dbReference>
<dbReference type="SMART" id="SM01228">
    <property type="entry name" value="GIDA_assoc_3"/>
    <property type="match status" value="1"/>
</dbReference>
<proteinExistence type="inferred from homology"/>
<dbReference type="Gene3D" id="3.50.50.60">
    <property type="entry name" value="FAD/NAD(P)-binding domain"/>
    <property type="match status" value="2"/>
</dbReference>
<evidence type="ECO:0000313" key="9">
    <source>
        <dbReference type="EMBL" id="EIW77749.1"/>
    </source>
</evidence>
<dbReference type="InterPro" id="IPR002218">
    <property type="entry name" value="MnmG-rel"/>
</dbReference>
<evidence type="ECO:0000256" key="5">
    <source>
        <dbReference type="ARBA" id="ARBA00022827"/>
    </source>
</evidence>
<feature type="domain" description="tRNA uridine 5-carboxymethylaminomethyl modification enzyme C-terminal subdomain" evidence="8">
    <location>
        <begin position="565"/>
        <end position="636"/>
    </location>
</feature>
<dbReference type="GO" id="GO:0005739">
    <property type="term" value="C:mitochondrion"/>
    <property type="evidence" value="ECO:0007669"/>
    <property type="project" value="GOC"/>
</dbReference>
<evidence type="ECO:0000256" key="4">
    <source>
        <dbReference type="ARBA" id="ARBA00022694"/>
    </source>
</evidence>
<dbReference type="Proteomes" id="UP000053558">
    <property type="component" value="Unassembled WGS sequence"/>
</dbReference>
<dbReference type="FunFam" id="1.10.150.570:FF:000001">
    <property type="entry name" value="tRNA uridine 5-carboxymethylaminomethyl modification enzyme MnmG"/>
    <property type="match status" value="1"/>
</dbReference>
<evidence type="ECO:0000256" key="2">
    <source>
        <dbReference type="ARBA" id="ARBA00007653"/>
    </source>
</evidence>
<dbReference type="InterPro" id="IPR049312">
    <property type="entry name" value="GIDA_C_N"/>
</dbReference>
<keyword evidence="10" id="KW-1185">Reference proteome</keyword>
<keyword evidence="3" id="KW-0285">Flavoprotein</keyword>
<dbReference type="Pfam" id="PF01134">
    <property type="entry name" value="GIDA"/>
    <property type="match status" value="1"/>
</dbReference>
<dbReference type="EMBL" id="JH711583">
    <property type="protein sequence ID" value="EIW77749.1"/>
    <property type="molecule type" value="Genomic_DNA"/>
</dbReference>
<keyword evidence="4" id="KW-0819">tRNA processing</keyword>
<dbReference type="PANTHER" id="PTHR11806">
    <property type="entry name" value="GLUCOSE INHIBITED DIVISION PROTEIN A"/>
    <property type="match status" value="1"/>
</dbReference>
<feature type="signal peptide" evidence="7">
    <location>
        <begin position="1"/>
        <end position="18"/>
    </location>
</feature>
<dbReference type="AlphaFoldDB" id="A0A5M3MER1"/>
<dbReference type="InterPro" id="IPR004416">
    <property type="entry name" value="MnmG"/>
</dbReference>
<dbReference type="InterPro" id="IPR044920">
    <property type="entry name" value="MnmG_C_subdom_sf"/>
</dbReference>
<comment type="cofactor">
    <cofactor evidence="1">
        <name>FAD</name>
        <dbReference type="ChEBI" id="CHEBI:57692"/>
    </cofactor>
</comment>
<dbReference type="InterPro" id="IPR020595">
    <property type="entry name" value="MnmG-rel_CS"/>
</dbReference>
<dbReference type="GO" id="GO:0030488">
    <property type="term" value="P:tRNA methylation"/>
    <property type="evidence" value="ECO:0007669"/>
    <property type="project" value="TreeGrafter"/>
</dbReference>
<dbReference type="InterPro" id="IPR040131">
    <property type="entry name" value="MnmG_N"/>
</dbReference>
<organism evidence="9 10">
    <name type="scientific">Coniophora puteana (strain RWD-64-598)</name>
    <name type="common">Brown rot fungus</name>
    <dbReference type="NCBI Taxonomy" id="741705"/>
    <lineage>
        <taxon>Eukaryota</taxon>
        <taxon>Fungi</taxon>
        <taxon>Dikarya</taxon>
        <taxon>Basidiomycota</taxon>
        <taxon>Agaricomycotina</taxon>
        <taxon>Agaricomycetes</taxon>
        <taxon>Agaricomycetidae</taxon>
        <taxon>Boletales</taxon>
        <taxon>Coniophorineae</taxon>
        <taxon>Coniophoraceae</taxon>
        <taxon>Coniophora</taxon>
    </lineage>
</organism>
<name>A0A5M3MER1_CONPW</name>
<dbReference type="PROSITE" id="PS01280">
    <property type="entry name" value="GIDA_1"/>
    <property type="match status" value="1"/>
</dbReference>
<dbReference type="OrthoDB" id="3329at2759"/>
<dbReference type="InterPro" id="IPR036188">
    <property type="entry name" value="FAD/NAD-bd_sf"/>
</dbReference>
<feature type="chain" id="PRO_5024345344" evidence="7">
    <location>
        <begin position="19"/>
        <end position="664"/>
    </location>
</feature>
<dbReference type="Gene3D" id="1.10.150.570">
    <property type="entry name" value="GidA associated domain, C-terminal subdomain"/>
    <property type="match status" value="1"/>
</dbReference>
<dbReference type="Pfam" id="PF13932">
    <property type="entry name" value="SAM_GIDA_C"/>
    <property type="match status" value="1"/>
</dbReference>